<dbReference type="Pfam" id="PF04570">
    <property type="entry name" value="zf-FLZ"/>
    <property type="match status" value="1"/>
</dbReference>
<evidence type="ECO:0000313" key="4">
    <source>
        <dbReference type="EnsemblPlants" id="EMT02465"/>
    </source>
</evidence>
<feature type="region of interest" description="Disordered" evidence="3">
    <location>
        <begin position="389"/>
        <end position="411"/>
    </location>
</feature>
<comment type="similarity">
    <text evidence="1">Belongs to the FLZ family.</text>
</comment>
<dbReference type="InterPro" id="IPR044585">
    <property type="entry name" value="FLZ10/11"/>
</dbReference>
<reference evidence="4" key="1">
    <citation type="submission" date="2015-06" db="UniProtKB">
        <authorList>
            <consortium name="EnsemblPlants"/>
        </authorList>
    </citation>
    <scope>IDENTIFICATION</scope>
</reference>
<dbReference type="InterPro" id="IPR007650">
    <property type="entry name" value="Zf-FLZ_dom"/>
</dbReference>
<dbReference type="EnsemblPlants" id="EMT02465">
    <property type="protein sequence ID" value="EMT02465"/>
    <property type="gene ID" value="F775_18381"/>
</dbReference>
<feature type="compositionally biased region" description="Low complexity" evidence="3">
    <location>
        <begin position="135"/>
        <end position="153"/>
    </location>
</feature>
<sequence length="424" mass="45309">MVSAVMVERIHRPPPPRVLTWNLSSIQSILRRGEKTKMGVKTMVLGSKVAIMRTMKTSEPPFGDVRSAGGHVLVNYEGIYGGFVNLKMMCRLSFSEVLIGIGEPGRRGREDDAEEGGVRPGRGGGCARRRRSGEAPRPGLLRRAGAARGLAAAKRGTPDCDSTARSPKPPLEHRAFPALGGSLLGSPRSPRSWDSQRVGLGGLVDTLAEPAADAKIACSGGMSVPCTRFYGDVKSGPEVIVSSGAQLGFSNHSVDRAKFPASGSLPVSIGGPRRYIGSVSAMEVEQSEDYTCIIAHGSNPKTTRIFGDCILEPCPVLMPDWESKEIDVDKEGAELYWLVKGSPDADAAEDSTRFCSSCKKNLNVNESSIYRGENAFCGGNCRNQAVLNEEEDENNPAVSSPSSASSTSQFDDDDIFIDEVVVLT</sequence>
<evidence type="ECO:0000256" key="2">
    <source>
        <dbReference type="ARBA" id="ARBA00022723"/>
    </source>
</evidence>
<protein>
    <submittedName>
        <fullName evidence="4">Uncharacterized protein</fullName>
    </submittedName>
</protein>
<evidence type="ECO:0000256" key="1">
    <source>
        <dbReference type="ARBA" id="ARBA00009374"/>
    </source>
</evidence>
<name>R7W0S8_AEGTA</name>
<dbReference type="PANTHER" id="PTHR46868">
    <property type="entry name" value="FCS-LIKE ZINC FINGER 11"/>
    <property type="match status" value="1"/>
</dbReference>
<accession>R7W0S8</accession>
<dbReference type="PROSITE" id="PS51795">
    <property type="entry name" value="ZF_FLZ"/>
    <property type="match status" value="1"/>
</dbReference>
<dbReference type="PANTHER" id="PTHR46868:SF10">
    <property type="entry name" value="OS05G0180500 PROTEIN"/>
    <property type="match status" value="1"/>
</dbReference>
<feature type="compositionally biased region" description="Low complexity" evidence="3">
    <location>
        <begin position="399"/>
        <end position="409"/>
    </location>
</feature>
<dbReference type="AlphaFoldDB" id="R7W0S8"/>
<evidence type="ECO:0000256" key="3">
    <source>
        <dbReference type="SAM" id="MobiDB-lite"/>
    </source>
</evidence>
<proteinExistence type="inferred from homology"/>
<dbReference type="GO" id="GO:0046872">
    <property type="term" value="F:metal ion binding"/>
    <property type="evidence" value="ECO:0007669"/>
    <property type="project" value="UniProtKB-KW"/>
</dbReference>
<organism evidence="4">
    <name type="scientific">Aegilops tauschii</name>
    <name type="common">Tausch's goatgrass</name>
    <name type="synonym">Aegilops squarrosa</name>
    <dbReference type="NCBI Taxonomy" id="37682"/>
    <lineage>
        <taxon>Eukaryota</taxon>
        <taxon>Viridiplantae</taxon>
        <taxon>Streptophyta</taxon>
        <taxon>Embryophyta</taxon>
        <taxon>Tracheophyta</taxon>
        <taxon>Spermatophyta</taxon>
        <taxon>Magnoliopsida</taxon>
        <taxon>Liliopsida</taxon>
        <taxon>Poales</taxon>
        <taxon>Poaceae</taxon>
        <taxon>BOP clade</taxon>
        <taxon>Pooideae</taxon>
        <taxon>Triticodae</taxon>
        <taxon>Triticeae</taxon>
        <taxon>Triticinae</taxon>
        <taxon>Aegilops</taxon>
    </lineage>
</organism>
<feature type="region of interest" description="Disordered" evidence="3">
    <location>
        <begin position="103"/>
        <end position="191"/>
    </location>
</feature>
<keyword evidence="2" id="KW-0479">Metal-binding</keyword>